<keyword evidence="2" id="KW-1185">Reference proteome</keyword>
<dbReference type="PhylomeDB" id="A0A0A2KZN8"/>
<dbReference type="PANTHER" id="PTHR35006:SF2">
    <property type="entry name" value="GLYOXALASE FAMILY PROTEIN (AFU_ORTHOLOGUE AFUA_5G14830)"/>
    <property type="match status" value="1"/>
</dbReference>
<dbReference type="Gene3D" id="3.10.180.10">
    <property type="entry name" value="2,3-Dihydroxybiphenyl 1,2-Dioxygenase, domain 1"/>
    <property type="match status" value="1"/>
</dbReference>
<dbReference type="InterPro" id="IPR029068">
    <property type="entry name" value="Glyas_Bleomycin-R_OHBP_Dase"/>
</dbReference>
<name>A0A0A2KZN8_PENIT</name>
<proteinExistence type="predicted"/>
<sequence>MTVNHIFFWASAAKYAPLRSFYRAILQPIGYTEMIRVKNDGLIGYGSDYPYFWLKKLPEDKQPLPTHIAFDAPTKPGREAVDQFYQLALQHGGRENGGPGIRKEMSRQPYYSAFVIDVDGNNVEAVYLPK</sequence>
<dbReference type="AlphaFoldDB" id="A0A0A2KZN8"/>
<dbReference type="PANTHER" id="PTHR35006">
    <property type="entry name" value="GLYOXALASE FAMILY PROTEIN (AFU_ORTHOLOGUE AFUA_5G14830)"/>
    <property type="match status" value="1"/>
</dbReference>
<dbReference type="CDD" id="cd07262">
    <property type="entry name" value="VOC_like"/>
    <property type="match status" value="1"/>
</dbReference>
<evidence type="ECO:0000313" key="1">
    <source>
        <dbReference type="EMBL" id="KGO73234.1"/>
    </source>
</evidence>
<protein>
    <recommendedName>
        <fullName evidence="3">VOC domain-containing protein</fullName>
    </recommendedName>
</protein>
<comment type="caution">
    <text evidence="1">The sequence shown here is derived from an EMBL/GenBank/DDBJ whole genome shotgun (WGS) entry which is preliminary data.</text>
</comment>
<gene>
    <name evidence="1" type="ORF">PITC_003220</name>
</gene>
<evidence type="ECO:0008006" key="3">
    <source>
        <dbReference type="Google" id="ProtNLM"/>
    </source>
</evidence>
<organism evidence="1 2">
    <name type="scientific">Penicillium italicum</name>
    <name type="common">Blue mold</name>
    <dbReference type="NCBI Taxonomy" id="40296"/>
    <lineage>
        <taxon>Eukaryota</taxon>
        <taxon>Fungi</taxon>
        <taxon>Dikarya</taxon>
        <taxon>Ascomycota</taxon>
        <taxon>Pezizomycotina</taxon>
        <taxon>Eurotiomycetes</taxon>
        <taxon>Eurotiomycetidae</taxon>
        <taxon>Eurotiales</taxon>
        <taxon>Aspergillaceae</taxon>
        <taxon>Penicillium</taxon>
    </lineage>
</organism>
<dbReference type="HOGENOM" id="CLU_046006_6_1_1"/>
<dbReference type="OrthoDB" id="10249419at2759"/>
<dbReference type="EMBL" id="JQGA01000834">
    <property type="protein sequence ID" value="KGO73234.1"/>
    <property type="molecule type" value="Genomic_DNA"/>
</dbReference>
<evidence type="ECO:0000313" key="2">
    <source>
        <dbReference type="Proteomes" id="UP000030104"/>
    </source>
</evidence>
<accession>A0A0A2KZN8</accession>
<dbReference type="OMA" id="EMSRQPY"/>
<reference evidence="1 2" key="1">
    <citation type="journal article" date="2015" name="Mol. Plant Microbe Interact.">
        <title>Genome, transcriptome, and functional analyses of Penicillium expansum provide new insights into secondary metabolism and pathogenicity.</title>
        <authorList>
            <person name="Ballester A.R."/>
            <person name="Marcet-Houben M."/>
            <person name="Levin E."/>
            <person name="Sela N."/>
            <person name="Selma-Lazaro C."/>
            <person name="Carmona L."/>
            <person name="Wisniewski M."/>
            <person name="Droby S."/>
            <person name="Gonzalez-Candelas L."/>
            <person name="Gabaldon T."/>
        </authorList>
    </citation>
    <scope>NUCLEOTIDE SEQUENCE [LARGE SCALE GENOMIC DNA]</scope>
    <source>
        <strain evidence="1 2">PHI-1</strain>
    </source>
</reference>
<dbReference type="Proteomes" id="UP000030104">
    <property type="component" value="Unassembled WGS sequence"/>
</dbReference>
<dbReference type="SUPFAM" id="SSF54593">
    <property type="entry name" value="Glyoxalase/Bleomycin resistance protein/Dihydroxybiphenyl dioxygenase"/>
    <property type="match status" value="1"/>
</dbReference>